<dbReference type="PANTHER" id="PTHR13129">
    <property type="entry name" value="VPRBP PROTEIN-RELATED"/>
    <property type="match status" value="1"/>
</dbReference>
<evidence type="ECO:0000313" key="5">
    <source>
        <dbReference type="Proteomes" id="UP000000702"/>
    </source>
</evidence>
<accession>F9W8L6</accession>
<evidence type="ECO:0000256" key="3">
    <source>
        <dbReference type="SAM" id="MobiDB-lite"/>
    </source>
</evidence>
<dbReference type="Gene3D" id="2.30.30.40">
    <property type="entry name" value="SH3 Domains"/>
    <property type="match status" value="1"/>
</dbReference>
<organism evidence="4 5">
    <name type="scientific">Trypanosoma congolense (strain IL3000)</name>
    <dbReference type="NCBI Taxonomy" id="1068625"/>
    <lineage>
        <taxon>Eukaryota</taxon>
        <taxon>Discoba</taxon>
        <taxon>Euglenozoa</taxon>
        <taxon>Kinetoplastea</taxon>
        <taxon>Metakinetoplastina</taxon>
        <taxon>Trypanosomatida</taxon>
        <taxon>Trypanosomatidae</taxon>
        <taxon>Trypanosoma</taxon>
        <taxon>Nannomonas</taxon>
    </lineage>
</organism>
<protein>
    <submittedName>
        <fullName evidence="4">WGS project CAEQ00000000 data, annotated contig 1745</fullName>
    </submittedName>
</protein>
<dbReference type="GO" id="GO:0005634">
    <property type="term" value="C:nucleus"/>
    <property type="evidence" value="ECO:0007669"/>
    <property type="project" value="UniProtKB-SubCell"/>
</dbReference>
<comment type="subcellular location">
    <subcellularLocation>
        <location evidence="1">Nucleus</location>
    </subcellularLocation>
</comment>
<dbReference type="AlphaFoldDB" id="F9W8L6"/>
<dbReference type="Proteomes" id="UP000000702">
    <property type="component" value="Unassembled WGS sequence"/>
</dbReference>
<proteinExistence type="predicted"/>
<feature type="non-terminal residue" evidence="4">
    <location>
        <position position="809"/>
    </location>
</feature>
<name>F9W8L6_TRYCI</name>
<keyword evidence="2" id="KW-0539">Nucleus</keyword>
<dbReference type="InterPro" id="IPR037252">
    <property type="entry name" value="Mib_Herc2_sf"/>
</dbReference>
<dbReference type="EMBL" id="CAEQ01001181">
    <property type="protein sequence ID" value="CCD13550.1"/>
    <property type="molecule type" value="Genomic_DNA"/>
</dbReference>
<dbReference type="GO" id="GO:0046872">
    <property type="term" value="F:metal ion binding"/>
    <property type="evidence" value="ECO:0007669"/>
    <property type="project" value="InterPro"/>
</dbReference>
<evidence type="ECO:0000256" key="1">
    <source>
        <dbReference type="ARBA" id="ARBA00004123"/>
    </source>
</evidence>
<keyword evidence="5" id="KW-1185">Reference proteome</keyword>
<comment type="caution">
    <text evidence="4">The sequence shown here is derived from an EMBL/GenBank/DDBJ whole genome shotgun (WGS) entry which is preliminary data.</text>
</comment>
<dbReference type="GO" id="GO:0004842">
    <property type="term" value="F:ubiquitin-protein transferase activity"/>
    <property type="evidence" value="ECO:0007669"/>
    <property type="project" value="InterPro"/>
</dbReference>
<dbReference type="PANTHER" id="PTHR13129:SF4">
    <property type="entry name" value="DDB1- AND CUL4-ASSOCIATED FACTOR 1"/>
    <property type="match status" value="1"/>
</dbReference>
<dbReference type="GO" id="GO:0016567">
    <property type="term" value="P:protein ubiquitination"/>
    <property type="evidence" value="ECO:0007669"/>
    <property type="project" value="InterPro"/>
</dbReference>
<evidence type="ECO:0000256" key="2">
    <source>
        <dbReference type="ARBA" id="ARBA00023242"/>
    </source>
</evidence>
<evidence type="ECO:0000313" key="4">
    <source>
        <dbReference type="EMBL" id="CCD13550.1"/>
    </source>
</evidence>
<dbReference type="SUPFAM" id="SSF159034">
    <property type="entry name" value="Mib/herc2 domain-like"/>
    <property type="match status" value="1"/>
</dbReference>
<feature type="compositionally biased region" description="Basic and acidic residues" evidence="3">
    <location>
        <begin position="1"/>
        <end position="12"/>
    </location>
</feature>
<reference evidence="5" key="1">
    <citation type="submission" date="2011-07" db="EMBL/GenBank/DDBJ databases">
        <title>Divergent evolution of antigenic variation in African trypanosomes.</title>
        <authorList>
            <person name="Jackson A.P."/>
            <person name="Berry A."/>
            <person name="Allison H.C."/>
            <person name="Burton P."/>
            <person name="Anderson J."/>
            <person name="Aslett M."/>
            <person name="Brown R."/>
            <person name="Corton N."/>
            <person name="Harris D."/>
            <person name="Hauser H."/>
            <person name="Gamble J."/>
            <person name="Gilderthorp R."/>
            <person name="McQuillan J."/>
            <person name="Quail M.A."/>
            <person name="Sanders M."/>
            <person name="Van Tonder A."/>
            <person name="Ginger M.L."/>
            <person name="Donelson J.E."/>
            <person name="Field M.C."/>
            <person name="Barry J.D."/>
            <person name="Berriman M."/>
            <person name="Hertz-Fowler C."/>
        </authorList>
    </citation>
    <scope>NUCLEOTIDE SEQUENCE [LARGE SCALE GENOMIC DNA]</scope>
    <source>
        <strain evidence="5">IL3000</strain>
    </source>
</reference>
<dbReference type="SUPFAM" id="SSF48371">
    <property type="entry name" value="ARM repeat"/>
    <property type="match status" value="1"/>
</dbReference>
<reference evidence="4 5" key="2">
    <citation type="journal article" date="2012" name="Proc. Natl. Acad. Sci. U.S.A.">
        <title>Antigenic diversity is generated by distinct evolutionary mechanisms in African trypanosome species.</title>
        <authorList>
            <person name="Jackson A.P."/>
            <person name="Berry A."/>
            <person name="Aslett M."/>
            <person name="Allison H.C."/>
            <person name="Burton P."/>
            <person name="Vavrova-Anderson J."/>
            <person name="Brown R."/>
            <person name="Browne H."/>
            <person name="Corton N."/>
            <person name="Hauser H."/>
            <person name="Gamble J."/>
            <person name="Gilderthorp R."/>
            <person name="Marcello L."/>
            <person name="McQuillan J."/>
            <person name="Otto T.D."/>
            <person name="Quail M.A."/>
            <person name="Sanders M.J."/>
            <person name="van Tonder A."/>
            <person name="Ginger M.L."/>
            <person name="Field M.C."/>
            <person name="Barry J.D."/>
            <person name="Hertz-Fowler C."/>
            <person name="Berriman M."/>
        </authorList>
    </citation>
    <scope>NUCLEOTIDE SEQUENCE [LARGE SCALE GENOMIC DNA]</scope>
    <source>
        <strain evidence="4 5">IL3000</strain>
    </source>
</reference>
<feature type="region of interest" description="Disordered" evidence="3">
    <location>
        <begin position="1"/>
        <end position="42"/>
    </location>
</feature>
<sequence>METGRHTEDVDRLSGLPTGSGGSVPQFSRLFPSGEENTEMSTEEDIIFTNESVELSKDIMKRLLRIHKRIGPLRENLEAQQRGLTSGTPWSEEVEHDTKEYINLLYKYGVLQLFLWERLSKILYSEYIGFVDAYVNTLSLQDRVRFESLVGAVHHNTSFCDYMGEIIDATPERHSFPPGGGAGLIRSGLSRYGRLLEKTQAVATYAGLLVVHGSRESFLDPVSVQDLSKIVIEEKKRRKRLIALSLIFSTLEQDDQAIGEALSQKLPHILLQRLRHLVHRMFCYPETSGSFFTQKNSRSPFRHYSAIIRSETDSPVSLPMASPETAGECLGGFNNIREIQLAPSPEKQTTDLSATRYVICTRLSPEIGLQESFMWMRRRGMFKRGRLEHHFDVYGETDCGPLKKPRAEVNRDCVADEFTKEQWRFQKGDKVARGPMWRFGSQDKKCDFGEVIEITTSGEVLVRWVRGIDLPYKDESSSRIFRYKYTKPNEEVVPFDYFLKTQAIVPEWINFKMEEFMLSCAVAGALCHEREAVLPALQFQAIESMVYVLSRINLAAAAAAAMRAEECAEASESTLLQNSGEATTVDGETLENRLRWNTSLQQARECHRQTRELVERVCWLLSSLLTHKKLALIFLELGGLEQIMRLTNGHLETSTTHGCCVVLSQLARCAVFESLLRSHARYFEPIMRFIFSQWRDSLNHDVQSSAGGFLFRALSFPCVITFFDTHQGPQVTVNIIERLLYMSEEGYDVMFSSVTLAALKCTYVYLISNLMLSTRVVFRKHRFLSALVTDSSPGRPLPRDAPTVESVLG</sequence>
<gene>
    <name evidence="4" type="ORF">TCIL3000_0_42920</name>
</gene>
<dbReference type="InterPro" id="IPR016024">
    <property type="entry name" value="ARM-type_fold"/>
</dbReference>
<dbReference type="GO" id="GO:0080008">
    <property type="term" value="C:Cul4-RING E3 ubiquitin ligase complex"/>
    <property type="evidence" value="ECO:0007669"/>
    <property type="project" value="TreeGrafter"/>
</dbReference>
<dbReference type="InterPro" id="IPR033270">
    <property type="entry name" value="VPRBP/DCAF1"/>
</dbReference>